<evidence type="ECO:0000313" key="1">
    <source>
        <dbReference type="EMBL" id="GJT74347.1"/>
    </source>
</evidence>
<dbReference type="EMBL" id="BQNB010018434">
    <property type="protein sequence ID" value="GJT74347.1"/>
    <property type="molecule type" value="Genomic_DNA"/>
</dbReference>
<protein>
    <recommendedName>
        <fullName evidence="3">Reverse transcriptase domain-containing protein</fullName>
    </recommendedName>
</protein>
<name>A0ABQ5GHL3_9ASTR</name>
<comment type="caution">
    <text evidence="1">The sequence shown here is derived from an EMBL/GenBank/DDBJ whole genome shotgun (WGS) entry which is preliminary data.</text>
</comment>
<dbReference type="InterPro" id="IPR043128">
    <property type="entry name" value="Rev_trsase/Diguanyl_cyclase"/>
</dbReference>
<dbReference type="Gene3D" id="3.30.70.270">
    <property type="match status" value="2"/>
</dbReference>
<keyword evidence="2" id="KW-1185">Reference proteome</keyword>
<evidence type="ECO:0008006" key="3">
    <source>
        <dbReference type="Google" id="ProtNLM"/>
    </source>
</evidence>
<dbReference type="SUPFAM" id="SSF56672">
    <property type="entry name" value="DNA/RNA polymerases"/>
    <property type="match status" value="1"/>
</dbReference>
<reference evidence="1" key="1">
    <citation type="journal article" date="2022" name="Int. J. Mol. Sci.">
        <title>Draft Genome of Tanacetum Coccineum: Genomic Comparison of Closely Related Tanacetum-Family Plants.</title>
        <authorList>
            <person name="Yamashiro T."/>
            <person name="Shiraishi A."/>
            <person name="Nakayama K."/>
            <person name="Satake H."/>
        </authorList>
    </citation>
    <scope>NUCLEOTIDE SEQUENCE</scope>
</reference>
<evidence type="ECO:0000313" key="2">
    <source>
        <dbReference type="Proteomes" id="UP001151760"/>
    </source>
</evidence>
<dbReference type="InterPro" id="IPR043502">
    <property type="entry name" value="DNA/RNA_pol_sf"/>
</dbReference>
<proteinExistence type="predicted"/>
<sequence length="198" mass="23097">MKKIIQRCHLGRDIDTLSLRLCLLDDILIYSKSKEDHEVHLKLVLELLKKEKLFANKIEAMKNWNVPKTPSKIRSFLGLAGYYRRFIVNFSKIAKPLTSLTQKNQKYEWGAEQEEALQTLKDNLCIVPILSLPDRLDDFVVYYDIELFSNYDCEIRYHPGKANVMADALSRKERVKPRRVRAMPMTIQSSVKNKILVA</sequence>
<dbReference type="Proteomes" id="UP001151760">
    <property type="component" value="Unassembled WGS sequence"/>
</dbReference>
<gene>
    <name evidence="1" type="ORF">Tco_1041072</name>
</gene>
<dbReference type="PANTHER" id="PTHR34072:SF52">
    <property type="entry name" value="RIBONUCLEASE H"/>
    <property type="match status" value="1"/>
</dbReference>
<reference evidence="1" key="2">
    <citation type="submission" date="2022-01" db="EMBL/GenBank/DDBJ databases">
        <authorList>
            <person name="Yamashiro T."/>
            <person name="Shiraishi A."/>
            <person name="Satake H."/>
            <person name="Nakayama K."/>
        </authorList>
    </citation>
    <scope>NUCLEOTIDE SEQUENCE</scope>
</reference>
<dbReference type="PANTHER" id="PTHR34072">
    <property type="entry name" value="ENZYMATIC POLYPROTEIN-RELATED"/>
    <property type="match status" value="1"/>
</dbReference>
<organism evidence="1 2">
    <name type="scientific">Tanacetum coccineum</name>
    <dbReference type="NCBI Taxonomy" id="301880"/>
    <lineage>
        <taxon>Eukaryota</taxon>
        <taxon>Viridiplantae</taxon>
        <taxon>Streptophyta</taxon>
        <taxon>Embryophyta</taxon>
        <taxon>Tracheophyta</taxon>
        <taxon>Spermatophyta</taxon>
        <taxon>Magnoliopsida</taxon>
        <taxon>eudicotyledons</taxon>
        <taxon>Gunneridae</taxon>
        <taxon>Pentapetalae</taxon>
        <taxon>asterids</taxon>
        <taxon>campanulids</taxon>
        <taxon>Asterales</taxon>
        <taxon>Asteraceae</taxon>
        <taxon>Asteroideae</taxon>
        <taxon>Anthemideae</taxon>
        <taxon>Anthemidinae</taxon>
        <taxon>Tanacetum</taxon>
    </lineage>
</organism>
<accession>A0ABQ5GHL3</accession>